<dbReference type="Proteomes" id="UP000247810">
    <property type="component" value="Unassembled WGS sequence"/>
</dbReference>
<accession>A0A319CZQ0</accession>
<sequence>PNTFLFDVSYRPSPVGYDWFYSRTLELTAENGAVYPHIIASIYQYHDDIQEDKIVYGELAALVDCMKRRANQIKIDDLEELKNLSRQDEESDTELDLSKYLNQYQFPAETRSPVLLLSYVRPQHARIFYACMDAPQL</sequence>
<dbReference type="EMBL" id="KZ826164">
    <property type="protein sequence ID" value="PYH87827.1"/>
    <property type="molecule type" value="Genomic_DNA"/>
</dbReference>
<proteinExistence type="predicted"/>
<evidence type="ECO:0000313" key="2">
    <source>
        <dbReference type="Proteomes" id="UP000247810"/>
    </source>
</evidence>
<feature type="non-terminal residue" evidence="1">
    <location>
        <position position="1"/>
    </location>
</feature>
<organism evidence="1 2">
    <name type="scientific">Aspergillus ellipticus CBS 707.79</name>
    <dbReference type="NCBI Taxonomy" id="1448320"/>
    <lineage>
        <taxon>Eukaryota</taxon>
        <taxon>Fungi</taxon>
        <taxon>Dikarya</taxon>
        <taxon>Ascomycota</taxon>
        <taxon>Pezizomycotina</taxon>
        <taxon>Eurotiomycetes</taxon>
        <taxon>Eurotiomycetidae</taxon>
        <taxon>Eurotiales</taxon>
        <taxon>Aspergillaceae</taxon>
        <taxon>Aspergillus</taxon>
        <taxon>Aspergillus subgen. Circumdati</taxon>
    </lineage>
</organism>
<keyword evidence="2" id="KW-1185">Reference proteome</keyword>
<protein>
    <submittedName>
        <fullName evidence="1">Uncharacterized protein</fullName>
    </submittedName>
</protein>
<reference evidence="1 2" key="1">
    <citation type="submission" date="2018-02" db="EMBL/GenBank/DDBJ databases">
        <title>The genomes of Aspergillus section Nigri reveals drivers in fungal speciation.</title>
        <authorList>
            <consortium name="DOE Joint Genome Institute"/>
            <person name="Vesth T.C."/>
            <person name="Nybo J."/>
            <person name="Theobald S."/>
            <person name="Brandl J."/>
            <person name="Frisvad J.C."/>
            <person name="Nielsen K.F."/>
            <person name="Lyhne E.K."/>
            <person name="Kogle M.E."/>
            <person name="Kuo A."/>
            <person name="Riley R."/>
            <person name="Clum A."/>
            <person name="Nolan M."/>
            <person name="Lipzen A."/>
            <person name="Salamov A."/>
            <person name="Henrissat B."/>
            <person name="Wiebenga A."/>
            <person name="De vries R.P."/>
            <person name="Grigoriev I.V."/>
            <person name="Mortensen U.H."/>
            <person name="Andersen M.R."/>
            <person name="Baker S.E."/>
        </authorList>
    </citation>
    <scope>NUCLEOTIDE SEQUENCE [LARGE SCALE GENOMIC DNA]</scope>
    <source>
        <strain evidence="1 2">CBS 707.79</strain>
    </source>
</reference>
<name>A0A319CZQ0_9EURO</name>
<evidence type="ECO:0000313" key="1">
    <source>
        <dbReference type="EMBL" id="PYH87827.1"/>
    </source>
</evidence>
<dbReference type="VEuPathDB" id="FungiDB:BO71DRAFT_470221"/>
<gene>
    <name evidence="1" type="ORF">BO71DRAFT_470221</name>
</gene>
<dbReference type="AlphaFoldDB" id="A0A319CZQ0"/>
<dbReference type="STRING" id="1448320.A0A319CZQ0"/>
<dbReference type="OrthoDB" id="4436899at2759"/>